<keyword evidence="8" id="KW-0239">DNA-directed DNA polymerase</keyword>
<evidence type="ECO:0000256" key="3">
    <source>
        <dbReference type="ARBA" id="ARBA00022759"/>
    </source>
</evidence>
<keyword evidence="6" id="KW-0229">DNA integration</keyword>
<evidence type="ECO:0000256" key="2">
    <source>
        <dbReference type="ARBA" id="ARBA00022723"/>
    </source>
</evidence>
<evidence type="ECO:0000313" key="12">
    <source>
        <dbReference type="EMBL" id="VFT85190.1"/>
    </source>
</evidence>
<keyword evidence="9" id="KW-0233">DNA recombination</keyword>
<evidence type="ECO:0000256" key="7">
    <source>
        <dbReference type="ARBA" id="ARBA00022918"/>
    </source>
</evidence>
<keyword evidence="7" id="KW-0695">RNA-directed DNA polymerase</keyword>
<dbReference type="GO" id="GO:0003887">
    <property type="term" value="F:DNA-directed DNA polymerase activity"/>
    <property type="evidence" value="ECO:0007669"/>
    <property type="project" value="UniProtKB-KW"/>
</dbReference>
<reference evidence="11" key="2">
    <citation type="submission" date="2019-06" db="EMBL/GenBank/DDBJ databases">
        <title>Genomics analysis of Aphanomyces spp. identifies a new class of oomycete effector associated with host adaptation.</title>
        <authorList>
            <person name="Gaulin E."/>
        </authorList>
    </citation>
    <scope>NUCLEOTIDE SEQUENCE</scope>
    <source>
        <strain evidence="11">CBS 578.67</strain>
    </source>
</reference>
<proteinExistence type="predicted"/>
<dbReference type="Pfam" id="PF25597">
    <property type="entry name" value="SH3_retrovirus"/>
    <property type="match status" value="1"/>
</dbReference>
<dbReference type="GO" id="GO:0046872">
    <property type="term" value="F:metal ion binding"/>
    <property type="evidence" value="ECO:0007669"/>
    <property type="project" value="UniProtKB-KW"/>
</dbReference>
<evidence type="ECO:0000256" key="4">
    <source>
        <dbReference type="ARBA" id="ARBA00022801"/>
    </source>
</evidence>
<keyword evidence="8" id="KW-0548">Nucleotidyltransferase</keyword>
<evidence type="ECO:0000313" key="13">
    <source>
        <dbReference type="Proteomes" id="UP000332933"/>
    </source>
</evidence>
<dbReference type="AlphaFoldDB" id="A0A485KJX4"/>
<dbReference type="InterPro" id="IPR039537">
    <property type="entry name" value="Retrotran_Ty1/copia-like"/>
</dbReference>
<dbReference type="SUPFAM" id="SSF53098">
    <property type="entry name" value="Ribonuclease H-like"/>
    <property type="match status" value="1"/>
</dbReference>
<evidence type="ECO:0000256" key="6">
    <source>
        <dbReference type="ARBA" id="ARBA00022908"/>
    </source>
</evidence>
<dbReference type="GO" id="GO:0003676">
    <property type="term" value="F:nucleic acid binding"/>
    <property type="evidence" value="ECO:0007669"/>
    <property type="project" value="InterPro"/>
</dbReference>
<keyword evidence="5" id="KW-0460">Magnesium</keyword>
<dbReference type="InterPro" id="IPR001584">
    <property type="entry name" value="Integrase_cat-core"/>
</dbReference>
<evidence type="ECO:0000259" key="10">
    <source>
        <dbReference type="PROSITE" id="PS50994"/>
    </source>
</evidence>
<accession>A0A485KJX4</accession>
<protein>
    <submittedName>
        <fullName evidence="12">Aste57867_8303 protein</fullName>
    </submittedName>
</protein>
<gene>
    <name evidence="12" type="primary">Aste57867_8303</name>
    <name evidence="11" type="ORF">As57867_008272</name>
    <name evidence="12" type="ORF">ASTE57867_8303</name>
</gene>
<dbReference type="OrthoDB" id="124043at2759"/>
<keyword evidence="1" id="KW-0540">Nuclease</keyword>
<feature type="domain" description="Integrase catalytic" evidence="10">
    <location>
        <begin position="1"/>
        <end position="95"/>
    </location>
</feature>
<organism evidence="12 13">
    <name type="scientific">Aphanomyces stellatus</name>
    <dbReference type="NCBI Taxonomy" id="120398"/>
    <lineage>
        <taxon>Eukaryota</taxon>
        <taxon>Sar</taxon>
        <taxon>Stramenopiles</taxon>
        <taxon>Oomycota</taxon>
        <taxon>Saprolegniomycetes</taxon>
        <taxon>Saprolegniales</taxon>
        <taxon>Verrucalvaceae</taxon>
        <taxon>Aphanomyces</taxon>
    </lineage>
</organism>
<dbReference type="GO" id="GO:0015074">
    <property type="term" value="P:DNA integration"/>
    <property type="evidence" value="ECO:0007669"/>
    <property type="project" value="UniProtKB-KW"/>
</dbReference>
<keyword evidence="8" id="KW-0808">Transferase</keyword>
<evidence type="ECO:0000256" key="1">
    <source>
        <dbReference type="ARBA" id="ARBA00022722"/>
    </source>
</evidence>
<name>A0A485KJX4_9STRA</name>
<evidence type="ECO:0000313" key="11">
    <source>
        <dbReference type="EMBL" id="KAF0701194.1"/>
    </source>
</evidence>
<dbReference type="EMBL" id="VJMH01005098">
    <property type="protein sequence ID" value="KAF0701194.1"/>
    <property type="molecule type" value="Genomic_DNA"/>
</dbReference>
<sequence>MTYNAKEYLRKDLEAYCAGLGIEQLYTNVYSPEENCIAEKPNYTIMNKVRCLLQASGMDLQYWGEALNYVVYTENRSPTKALGGETPFEVMYGRKPNIEHLRPFGCTGFVFIDKSKISKLEPRATKCILIGYASQRKSYRLINCDSGELFESRSVKFVADISTDLSDDPTPAQELAINSPDDVDKPCPRPITFSVGAPAPAVVDDQL</sequence>
<dbReference type="Gene3D" id="3.30.420.10">
    <property type="entry name" value="Ribonuclease H-like superfamily/Ribonuclease H"/>
    <property type="match status" value="1"/>
</dbReference>
<dbReference type="PROSITE" id="PS50994">
    <property type="entry name" value="INTEGRASE"/>
    <property type="match status" value="1"/>
</dbReference>
<dbReference type="GO" id="GO:0004519">
    <property type="term" value="F:endonuclease activity"/>
    <property type="evidence" value="ECO:0007669"/>
    <property type="project" value="UniProtKB-KW"/>
</dbReference>
<dbReference type="InterPro" id="IPR036397">
    <property type="entry name" value="RNaseH_sf"/>
</dbReference>
<dbReference type="GO" id="GO:0016787">
    <property type="term" value="F:hydrolase activity"/>
    <property type="evidence" value="ECO:0007669"/>
    <property type="project" value="UniProtKB-KW"/>
</dbReference>
<reference evidence="12 13" key="1">
    <citation type="submission" date="2019-03" db="EMBL/GenBank/DDBJ databases">
        <authorList>
            <person name="Gaulin E."/>
            <person name="Dumas B."/>
        </authorList>
    </citation>
    <scope>NUCLEOTIDE SEQUENCE [LARGE SCALE GENOMIC DNA]</scope>
    <source>
        <strain evidence="12">CBS 568.67</strain>
    </source>
</reference>
<dbReference type="Proteomes" id="UP000332933">
    <property type="component" value="Unassembled WGS sequence"/>
</dbReference>
<dbReference type="PANTHER" id="PTHR42648">
    <property type="entry name" value="TRANSPOSASE, PUTATIVE-RELATED"/>
    <property type="match status" value="1"/>
</dbReference>
<keyword evidence="4" id="KW-0378">Hydrolase</keyword>
<evidence type="ECO:0000256" key="9">
    <source>
        <dbReference type="ARBA" id="ARBA00023172"/>
    </source>
</evidence>
<keyword evidence="2" id="KW-0479">Metal-binding</keyword>
<dbReference type="GO" id="GO:0003964">
    <property type="term" value="F:RNA-directed DNA polymerase activity"/>
    <property type="evidence" value="ECO:0007669"/>
    <property type="project" value="UniProtKB-KW"/>
</dbReference>
<evidence type="ECO:0000256" key="8">
    <source>
        <dbReference type="ARBA" id="ARBA00022932"/>
    </source>
</evidence>
<dbReference type="GO" id="GO:0006310">
    <property type="term" value="P:DNA recombination"/>
    <property type="evidence" value="ECO:0007669"/>
    <property type="project" value="UniProtKB-KW"/>
</dbReference>
<dbReference type="PANTHER" id="PTHR42648:SF11">
    <property type="entry name" value="TRANSPOSON TY4-P GAG-POL POLYPROTEIN"/>
    <property type="match status" value="1"/>
</dbReference>
<dbReference type="InterPro" id="IPR057670">
    <property type="entry name" value="SH3_retrovirus"/>
</dbReference>
<keyword evidence="3" id="KW-0255">Endonuclease</keyword>
<dbReference type="EMBL" id="CAADRA010005119">
    <property type="protein sequence ID" value="VFT85190.1"/>
    <property type="molecule type" value="Genomic_DNA"/>
</dbReference>
<dbReference type="InterPro" id="IPR012337">
    <property type="entry name" value="RNaseH-like_sf"/>
</dbReference>
<keyword evidence="13" id="KW-1185">Reference proteome</keyword>
<evidence type="ECO:0000256" key="5">
    <source>
        <dbReference type="ARBA" id="ARBA00022842"/>
    </source>
</evidence>